<evidence type="ECO:0000313" key="2">
    <source>
        <dbReference type="Proteomes" id="UP000269998"/>
    </source>
</evidence>
<organism evidence="1 2">
    <name type="scientific">Mycobacterium basiliense</name>
    <dbReference type="NCBI Taxonomy" id="2094119"/>
    <lineage>
        <taxon>Bacteria</taxon>
        <taxon>Bacillati</taxon>
        <taxon>Actinomycetota</taxon>
        <taxon>Actinomycetes</taxon>
        <taxon>Mycobacteriales</taxon>
        <taxon>Mycobacteriaceae</taxon>
        <taxon>Mycobacterium</taxon>
    </lineage>
</organism>
<name>A0A3S4BHF1_9MYCO</name>
<dbReference type="EMBL" id="LR130759">
    <property type="protein sequence ID" value="VDM89782.1"/>
    <property type="molecule type" value="Genomic_DNA"/>
</dbReference>
<dbReference type="AlphaFoldDB" id="A0A3S4BHF1"/>
<sequence length="77" mass="8195">MAVSVVTSTLLNLLKDDVKREPVAMPNESVVLVTPHTRITPTIQVLRSLAGAVSGIAIRYKMKPAPAIAPSDMKATL</sequence>
<dbReference type="KEGG" id="mbai:MB901379_03363"/>
<proteinExistence type="predicted"/>
<accession>A0A3S4BHF1</accession>
<protein>
    <submittedName>
        <fullName evidence="1">Uncharacterized protein</fullName>
    </submittedName>
</protein>
<keyword evidence="2" id="KW-1185">Reference proteome</keyword>
<gene>
    <name evidence="1" type="ORF">MB901379_03363</name>
</gene>
<reference evidence="2" key="1">
    <citation type="submission" date="2018-02" db="EMBL/GenBank/DDBJ databases">
        <authorList>
            <person name="Seth-Smith MB H."/>
            <person name="Seth-Smith H."/>
        </authorList>
    </citation>
    <scope>NUCLEOTIDE SEQUENCE [LARGE SCALE GENOMIC DNA]</scope>
</reference>
<dbReference type="Proteomes" id="UP000269998">
    <property type="component" value="Chromosome"/>
</dbReference>
<evidence type="ECO:0000313" key="1">
    <source>
        <dbReference type="EMBL" id="VDM89782.1"/>
    </source>
</evidence>